<evidence type="ECO:0000313" key="5">
    <source>
        <dbReference type="EMBL" id="NWK07727.1"/>
    </source>
</evidence>
<dbReference type="EMBL" id="JACATG010000005">
    <property type="protein sequence ID" value="NWK13827.1"/>
    <property type="molecule type" value="Genomic_DNA"/>
</dbReference>
<dbReference type="EMBL" id="JACATC010000007">
    <property type="protein sequence ID" value="NWJ84266.1"/>
    <property type="molecule type" value="Genomic_DNA"/>
</dbReference>
<evidence type="ECO:0000313" key="13">
    <source>
        <dbReference type="Proteomes" id="UP000563820"/>
    </source>
</evidence>
<evidence type="ECO:0000313" key="3">
    <source>
        <dbReference type="EMBL" id="NWJ84266.1"/>
    </source>
</evidence>
<evidence type="ECO:0000313" key="1">
    <source>
        <dbReference type="EMBL" id="NWJ29225.1"/>
    </source>
</evidence>
<dbReference type="EMBL" id="JACATE010000016">
    <property type="protein sequence ID" value="NWJ29225.1"/>
    <property type="molecule type" value="Genomic_DNA"/>
</dbReference>
<evidence type="ECO:0000313" key="6">
    <source>
        <dbReference type="EMBL" id="NWK09555.1"/>
    </source>
</evidence>
<name>A0A7K4P2T3_9ARCH</name>
<gene>
    <name evidence="4" type="ORF">HX840_05585</name>
    <name evidence="5" type="ORF">HX847_04870</name>
    <name evidence="1" type="ORF">HX848_07610</name>
    <name evidence="6" type="ORF">HX852_07270</name>
    <name evidence="7" type="ORF">HX853_04230</name>
    <name evidence="3" type="ORF">HX854_06030</name>
    <name evidence="2" type="ORF">HX858_08030</name>
</gene>
<dbReference type="Proteomes" id="UP000535457">
    <property type="component" value="Unassembled WGS sequence"/>
</dbReference>
<dbReference type="Proteomes" id="UP000547822">
    <property type="component" value="Unassembled WGS sequence"/>
</dbReference>
<evidence type="ECO:0000313" key="9">
    <source>
        <dbReference type="Proteomes" id="UP000535457"/>
    </source>
</evidence>
<dbReference type="EMBL" id="JACATF010000017">
    <property type="protein sequence ID" value="NWK07727.1"/>
    <property type="molecule type" value="Genomic_DNA"/>
</dbReference>
<evidence type="ECO:0000313" key="2">
    <source>
        <dbReference type="EMBL" id="NWJ57679.1"/>
    </source>
</evidence>
<dbReference type="Proteomes" id="UP000520052">
    <property type="component" value="Unassembled WGS sequence"/>
</dbReference>
<reference evidence="6" key="2">
    <citation type="submission" date="2020-06" db="EMBL/GenBank/DDBJ databases">
        <authorList>
            <person name="Wang Y."/>
        </authorList>
    </citation>
    <scope>NUCLEOTIDE SEQUENCE</scope>
    <source>
        <strain evidence="6">D1a</strain>
        <strain evidence="2">L15a</strain>
        <strain evidence="7">L19a</strain>
        <strain evidence="5">T1C4</strain>
        <strain evidence="1">T1L11</strain>
        <strain evidence="4">T1L9</strain>
        <strain evidence="3">T3L1</strain>
    </source>
</reference>
<dbReference type="EMBL" id="JACATJ010000013">
    <property type="protein sequence ID" value="NWK09555.1"/>
    <property type="molecule type" value="Genomic_DNA"/>
</dbReference>
<evidence type="ECO:0000313" key="14">
    <source>
        <dbReference type="Proteomes" id="UP000575480"/>
    </source>
</evidence>
<reference evidence="8 9" key="1">
    <citation type="journal article" date="2019" name="Environ. Microbiol.">
        <title>Genomics insights into ecotype formation of ammonia-oxidizing archaea in the deep ocean.</title>
        <authorList>
            <person name="Wang Y."/>
            <person name="Huang J.M."/>
            <person name="Cui G.J."/>
            <person name="Nunoura T."/>
            <person name="Takaki Y."/>
            <person name="Li W.L."/>
            <person name="Li J."/>
            <person name="Gao Z.M."/>
            <person name="Takai K."/>
            <person name="Zhang A.Q."/>
            <person name="Stepanauskas R."/>
        </authorList>
    </citation>
    <scope>NUCLEOTIDE SEQUENCE [LARGE SCALE GENOMIC DNA]</scope>
    <source>
        <strain evidence="6 11">D1a</strain>
        <strain evidence="2 14">L15a</strain>
        <strain evidence="7 9">L19a</strain>
        <strain evidence="5 12">T1C4</strain>
        <strain evidence="1 13">T1L11</strain>
        <strain evidence="4 10">T1L9</strain>
        <strain evidence="3 8">T3L1</strain>
    </source>
</reference>
<dbReference type="Proteomes" id="UP000549797">
    <property type="component" value="Unassembled WGS sequence"/>
</dbReference>
<evidence type="ECO:0000313" key="8">
    <source>
        <dbReference type="Proteomes" id="UP000520052"/>
    </source>
</evidence>
<dbReference type="AlphaFoldDB" id="A0A7K4P2T3"/>
<evidence type="ECO:0000313" key="7">
    <source>
        <dbReference type="EMBL" id="NWK13827.1"/>
    </source>
</evidence>
<sequence>MINSAISLEQEYAIKAGYKTDVPDSVLKTIRDITDISLQAYAHQNKIAGDTSEATKQAFKTFNQNTKSFATLNKEIMGYIMSVFEQKINT</sequence>
<proteinExistence type="predicted"/>
<comment type="caution">
    <text evidence="6">The sequence shown here is derived from an EMBL/GenBank/DDBJ whole genome shotgun (WGS) entry which is preliminary data.</text>
</comment>
<evidence type="ECO:0000313" key="11">
    <source>
        <dbReference type="Proteomes" id="UP000549797"/>
    </source>
</evidence>
<dbReference type="Proteomes" id="UP000563820">
    <property type="component" value="Unassembled WGS sequence"/>
</dbReference>
<dbReference type="Proteomes" id="UP000575480">
    <property type="component" value="Unassembled WGS sequence"/>
</dbReference>
<evidence type="ECO:0000313" key="4">
    <source>
        <dbReference type="EMBL" id="NWK01354.1"/>
    </source>
</evidence>
<dbReference type="EMBL" id="JACATD010000007">
    <property type="protein sequence ID" value="NWK01354.1"/>
    <property type="molecule type" value="Genomic_DNA"/>
</dbReference>
<dbReference type="Proteomes" id="UP000559282">
    <property type="component" value="Unassembled WGS sequence"/>
</dbReference>
<protein>
    <submittedName>
        <fullName evidence="6">Uncharacterized protein</fullName>
    </submittedName>
</protein>
<evidence type="ECO:0000313" key="10">
    <source>
        <dbReference type="Proteomes" id="UP000547822"/>
    </source>
</evidence>
<evidence type="ECO:0000313" key="12">
    <source>
        <dbReference type="Proteomes" id="UP000559282"/>
    </source>
</evidence>
<organism evidence="6 11">
    <name type="scientific">Marine Group I thaumarchaeote</name>
    <dbReference type="NCBI Taxonomy" id="2511932"/>
    <lineage>
        <taxon>Archaea</taxon>
        <taxon>Nitrososphaerota</taxon>
        <taxon>Marine Group I</taxon>
    </lineage>
</organism>
<accession>A0A7K4P2T3</accession>
<dbReference type="EMBL" id="JACATH010000010">
    <property type="protein sequence ID" value="NWJ57679.1"/>
    <property type="molecule type" value="Genomic_DNA"/>
</dbReference>